<accession>V6ATU1</accession>
<dbReference type="AlphaFoldDB" id="V6ATU1"/>
<name>V6ATU1_9ARCH</name>
<reference evidence="1 2" key="1">
    <citation type="journal article" date="2013" name="PLoS ONE">
        <title>Enrichment and Genome Sequence of the Group I.1a Ammonia-Oxidizing Archaeon ?Ca. Nitrosotenuis uzonensis? Representing a Clade Globally.</title>
        <authorList>
            <person name="Lebedeva E.V."/>
            <person name="Hatzenpichler R."/>
            <person name="Pelletier E."/>
            <person name="Schuster N."/>
            <person name="Hauzmayer S."/>
            <person name="Bulaev A."/>
            <person name="Grigor'eva N.V."/>
            <person name="Galushko A."/>
            <person name="Schmid M."/>
            <person name="Palatinszky M."/>
            <person name="Le Paslier D."/>
            <person name="Daims H."/>
            <person name="Wagner M."/>
        </authorList>
    </citation>
    <scope>NUCLEOTIDE SEQUENCE [LARGE SCALE GENOMIC DNA]</scope>
    <source>
        <strain evidence="1 2">N4</strain>
    </source>
</reference>
<evidence type="ECO:0000313" key="2">
    <source>
        <dbReference type="Proteomes" id="UP000018159"/>
    </source>
</evidence>
<protein>
    <recommendedName>
        <fullName evidence="3">Roadblock/LAMTOR2 domain-containing protein</fullName>
    </recommendedName>
</protein>
<dbReference type="Pfam" id="PF20364">
    <property type="entry name" value="DUF6659"/>
    <property type="match status" value="1"/>
</dbReference>
<gene>
    <name evidence="1" type="ORF">NITUZ_40228</name>
</gene>
<dbReference type="Proteomes" id="UP000018159">
    <property type="component" value="Unassembled WGS sequence"/>
</dbReference>
<dbReference type="EMBL" id="CBTY010000009">
    <property type="protein sequence ID" value="CDI06062.1"/>
    <property type="molecule type" value="Genomic_DNA"/>
</dbReference>
<evidence type="ECO:0008006" key="3">
    <source>
        <dbReference type="Google" id="ProtNLM"/>
    </source>
</evidence>
<keyword evidence="2" id="KW-1185">Reference proteome</keyword>
<organism evidence="1 2">
    <name type="scientific">Candidatus Nitrosotenuis uzonensis</name>
    <dbReference type="NCBI Taxonomy" id="1407055"/>
    <lineage>
        <taxon>Archaea</taxon>
        <taxon>Nitrososphaerota</taxon>
        <taxon>Candidatus Nitrosotenuis</taxon>
    </lineage>
</organism>
<dbReference type="STRING" id="1407055.NITUZ_40228"/>
<sequence length="124" mass="14079">MEPLSVLFDHKCNMLLQEREILFAGLINKNGKIISGGFKPGINLIGEFEREMVFMEHVLMATMNKDFDGCLGRILYTVSKREKVIMINFSIGSFLFLVAVDPMENVDKEVTKIQKSLDNLAFCV</sequence>
<dbReference type="InterPro" id="IPR046600">
    <property type="entry name" value="DUF6659"/>
</dbReference>
<evidence type="ECO:0000313" key="1">
    <source>
        <dbReference type="EMBL" id="CDI06062.1"/>
    </source>
</evidence>
<proteinExistence type="predicted"/>
<comment type="caution">
    <text evidence="1">The sequence shown here is derived from an EMBL/GenBank/DDBJ whole genome shotgun (WGS) entry which is preliminary data.</text>
</comment>